<gene>
    <name evidence="3" type="ORF">C7477_111103</name>
</gene>
<dbReference type="EMBL" id="QJTF01000011">
    <property type="protein sequence ID" value="PYE87755.1"/>
    <property type="molecule type" value="Genomic_DNA"/>
</dbReference>
<dbReference type="Gene3D" id="3.60.120.10">
    <property type="entry name" value="Anthranilate synthase"/>
    <property type="match status" value="1"/>
</dbReference>
<dbReference type="PANTHER" id="PTHR11236:SF50">
    <property type="entry name" value="AMINODEOXYCHORISMATE SYNTHASE COMPONENT 1"/>
    <property type="match status" value="1"/>
</dbReference>
<dbReference type="SUPFAM" id="SSF56322">
    <property type="entry name" value="ADC synthase"/>
    <property type="match status" value="1"/>
</dbReference>
<dbReference type="InterPro" id="IPR015890">
    <property type="entry name" value="Chorismate_C"/>
</dbReference>
<feature type="domain" description="Chorismate-utilising enzyme C-terminal" evidence="2">
    <location>
        <begin position="129"/>
        <end position="384"/>
    </location>
</feature>
<evidence type="ECO:0000259" key="2">
    <source>
        <dbReference type="Pfam" id="PF00425"/>
    </source>
</evidence>
<comment type="caution">
    <text evidence="3">The sequence shown here is derived from an EMBL/GenBank/DDBJ whole genome shotgun (WGS) entry which is preliminary data.</text>
</comment>
<dbReference type="InterPro" id="IPR019999">
    <property type="entry name" value="Anth_synth_I-like"/>
</dbReference>
<dbReference type="GO" id="GO:0000162">
    <property type="term" value="P:L-tryptophan biosynthetic process"/>
    <property type="evidence" value="ECO:0007669"/>
    <property type="project" value="TreeGrafter"/>
</dbReference>
<dbReference type="NCBIfam" id="NF005698">
    <property type="entry name" value="PRK07508.1"/>
    <property type="match status" value="1"/>
</dbReference>
<evidence type="ECO:0000313" key="4">
    <source>
        <dbReference type="Proteomes" id="UP000247454"/>
    </source>
</evidence>
<dbReference type="InterPro" id="IPR005802">
    <property type="entry name" value="ADC_synth_comp_1"/>
</dbReference>
<proteinExistence type="predicted"/>
<dbReference type="OrthoDB" id="9803598at2"/>
<dbReference type="PRINTS" id="PR00095">
    <property type="entry name" value="ANTSNTHASEI"/>
</dbReference>
<dbReference type="RefSeq" id="WP_110752035.1">
    <property type="nucleotide sequence ID" value="NZ_QJTF01000011.1"/>
</dbReference>
<dbReference type="NCBIfam" id="TIGR00553">
    <property type="entry name" value="pabB"/>
    <property type="match status" value="1"/>
</dbReference>
<evidence type="ECO:0000256" key="1">
    <source>
        <dbReference type="SAM" id="MobiDB-lite"/>
    </source>
</evidence>
<dbReference type="Pfam" id="PF00425">
    <property type="entry name" value="Chorismate_bind"/>
    <property type="match status" value="1"/>
</dbReference>
<dbReference type="InterPro" id="IPR005801">
    <property type="entry name" value="ADC_synthase"/>
</dbReference>
<dbReference type="GO" id="GO:0009396">
    <property type="term" value="P:folic acid-containing compound biosynthetic process"/>
    <property type="evidence" value="ECO:0007669"/>
    <property type="project" value="InterPro"/>
</dbReference>
<dbReference type="Proteomes" id="UP000247454">
    <property type="component" value="Unassembled WGS sequence"/>
</dbReference>
<protein>
    <submittedName>
        <fullName evidence="3">Aminodeoxychorismate synthase subunit I</fullName>
    </submittedName>
</protein>
<keyword evidence="4" id="KW-1185">Reference proteome</keyword>
<accession>A0A318T1U2</accession>
<name>A0A318T1U2_9HYPH</name>
<reference evidence="3 4" key="1">
    <citation type="submission" date="2018-06" db="EMBL/GenBank/DDBJ databases">
        <title>Genomic Encyclopedia of Type Strains, Phase III (KMG-III): the genomes of soil and plant-associated and newly described type strains.</title>
        <authorList>
            <person name="Whitman W."/>
        </authorList>
    </citation>
    <scope>NUCLEOTIDE SEQUENCE [LARGE SCALE GENOMIC DNA]</scope>
    <source>
        <strain evidence="3 4">ORS 1419</strain>
    </source>
</reference>
<organism evidence="3 4">
    <name type="scientific">Phyllobacterium leguminum</name>
    <dbReference type="NCBI Taxonomy" id="314237"/>
    <lineage>
        <taxon>Bacteria</taxon>
        <taxon>Pseudomonadati</taxon>
        <taxon>Pseudomonadota</taxon>
        <taxon>Alphaproteobacteria</taxon>
        <taxon>Hyphomicrobiales</taxon>
        <taxon>Phyllobacteriaceae</taxon>
        <taxon>Phyllobacterium</taxon>
    </lineage>
</organism>
<dbReference type="AlphaFoldDB" id="A0A318T1U2"/>
<feature type="region of interest" description="Disordered" evidence="1">
    <location>
        <begin position="1"/>
        <end position="22"/>
    </location>
</feature>
<dbReference type="GO" id="GO:0046820">
    <property type="term" value="F:4-amino-4-deoxychorismate synthase activity"/>
    <property type="evidence" value="ECO:0007669"/>
    <property type="project" value="TreeGrafter"/>
</dbReference>
<dbReference type="PANTHER" id="PTHR11236">
    <property type="entry name" value="AMINOBENZOATE/ANTHRANILATE SYNTHASE"/>
    <property type="match status" value="1"/>
</dbReference>
<sequence length="396" mass="44444">MPGRAEGGNSRSHTVQRNTPHILFRDDKAERELLFAEPSEIILAENPADFEPAFAALQNAHDQGKWLAGYLSYEAGYLLEPKLKPRLPANRRAPLLCFGVFDGPSDLSLPPLGPQSEPFLTHPRATWSFEHYQKRFTRLHRHLREGDCYQGNLTFPVHARWSGDPMAAFDVLTTRQPVRYGAFSNLGGPIILSRSPELFFDVNAEGWIETHPMKGTTPRGKTPEEDDRLRNFLINDPKSQAENRMIVDLLRNDISLISDPATLHVPELFKVERYPTVHQMVSRVRARLNRGLTLREIFAALFPCGSVTGAPKIRAMEILSELEDQPREVYCGAIGWIAPQGRMRFNVAIRTVSLYPDGQATFNIGGGIVFDSTAEAEYEECLLKARFATGMASITS</sequence>
<feature type="compositionally biased region" description="Polar residues" evidence="1">
    <location>
        <begin position="9"/>
        <end position="19"/>
    </location>
</feature>
<evidence type="ECO:0000313" key="3">
    <source>
        <dbReference type="EMBL" id="PYE87755.1"/>
    </source>
</evidence>